<organism evidence="2 3">
    <name type="scientific">Terriglobus saanensis (strain ATCC BAA-1853 / DSM 23119 / SP1PR4)</name>
    <dbReference type="NCBI Taxonomy" id="401053"/>
    <lineage>
        <taxon>Bacteria</taxon>
        <taxon>Pseudomonadati</taxon>
        <taxon>Acidobacteriota</taxon>
        <taxon>Terriglobia</taxon>
        <taxon>Terriglobales</taxon>
        <taxon>Acidobacteriaceae</taxon>
        <taxon>Terriglobus</taxon>
    </lineage>
</organism>
<dbReference type="PROSITE" id="PS51257">
    <property type="entry name" value="PROKAR_LIPOPROTEIN"/>
    <property type="match status" value="1"/>
</dbReference>
<reference evidence="2 3" key="1">
    <citation type="journal article" date="2012" name="Stand. Genomic Sci.">
        <title>Complete genome sequence of Terriglobus saanensis type strain SP1PR4(T), an Acidobacteria from tundra soil.</title>
        <authorList>
            <person name="Rawat S.R."/>
            <person name="Mannisto M.K."/>
            <person name="Starovoytov V."/>
            <person name="Goodwin L."/>
            <person name="Nolan M."/>
            <person name="Hauser L."/>
            <person name="Land M."/>
            <person name="Davenport K.W."/>
            <person name="Woyke T."/>
            <person name="Haggblom M.M."/>
        </authorList>
    </citation>
    <scope>NUCLEOTIDE SEQUENCE</scope>
    <source>
        <strain evidence="3">ATCC BAA-1853 / DSM 23119 / SP1PR4</strain>
    </source>
</reference>
<feature type="compositionally biased region" description="Polar residues" evidence="1">
    <location>
        <begin position="83"/>
        <end position="98"/>
    </location>
</feature>
<evidence type="ECO:0000313" key="3">
    <source>
        <dbReference type="Proteomes" id="UP000006844"/>
    </source>
</evidence>
<dbReference type="STRING" id="401053.AciPR4_0274"/>
<dbReference type="Proteomes" id="UP000006844">
    <property type="component" value="Chromosome"/>
</dbReference>
<name>E8V0P9_TERSS</name>
<dbReference type="AlphaFoldDB" id="E8V0P9"/>
<evidence type="ECO:0008006" key="4">
    <source>
        <dbReference type="Google" id="ProtNLM"/>
    </source>
</evidence>
<dbReference type="KEGG" id="tsa:AciPR4_0274"/>
<evidence type="ECO:0000256" key="1">
    <source>
        <dbReference type="SAM" id="MobiDB-lite"/>
    </source>
</evidence>
<accession>E8V0P9</accession>
<evidence type="ECO:0000313" key="2">
    <source>
        <dbReference type="EMBL" id="ADV81112.1"/>
    </source>
</evidence>
<dbReference type="EMBL" id="CP002467">
    <property type="protein sequence ID" value="ADV81112.1"/>
    <property type="molecule type" value="Genomic_DNA"/>
</dbReference>
<keyword evidence="3" id="KW-1185">Reference proteome</keyword>
<feature type="region of interest" description="Disordered" evidence="1">
    <location>
        <begin position="67"/>
        <end position="129"/>
    </location>
</feature>
<feature type="compositionally biased region" description="Low complexity" evidence="1">
    <location>
        <begin position="104"/>
        <end position="129"/>
    </location>
</feature>
<dbReference type="eggNOG" id="COG2823">
    <property type="taxonomic scope" value="Bacteria"/>
</dbReference>
<dbReference type="RefSeq" id="WP_013566845.1">
    <property type="nucleotide sequence ID" value="NC_014963.1"/>
</dbReference>
<sequence length="312" mass="31148">MPTQNRLSAVPLRHRISTAAGMLVLSMLVLSGCQSKQDKAVDAAKQQAIATGQPQQVVSVDRSGNTITSIVRPPAPGQKEASVVTTTTPAGANPSTLPGGTDFNAGAAPAPAPTTAANAPAAGAPVQGQPVAGGAAVIRPLDVHIAEGTTLAIRVNQHISVKTAMAGDPFDGTLAEGITGDDGRLIVPRGTPVAGVVSAAHKRGHFKGSSILSLRLTSMTFDGHRYPLSTGHLTRTKKGKGKRSAAWIGGGAGVGMLIGGIATGGVGLLVGGLAGGGAGTLIAGTTGNRDIDIPAESIVRFRLTEGLSVVPE</sequence>
<dbReference type="HOGENOM" id="CLU_813612_0_0_0"/>
<protein>
    <recommendedName>
        <fullName evidence="4">Lipoprotein</fullName>
    </recommendedName>
</protein>
<proteinExistence type="predicted"/>
<gene>
    <name evidence="2" type="ordered locus">AciPR4_0274</name>
</gene>